<dbReference type="Proteomes" id="UP000305906">
    <property type="component" value="Unassembled WGS sequence"/>
</dbReference>
<dbReference type="RefSeq" id="WP_138046079.1">
    <property type="nucleotide sequence ID" value="NZ_VBZC01000017.1"/>
</dbReference>
<keyword evidence="2" id="KW-1185">Reference proteome</keyword>
<accession>A0A5R9FNL0</accession>
<sequence length="80" mass="9054">MKISPDEAKTRAGRRHGNPRLFREVLDGGEVIGWTYVAGGNFATVRFGYITVEAEHPHETVDYRSYAEDHVRHLMEGQAP</sequence>
<name>A0A5R9FNL0_9ACTN</name>
<dbReference type="EMBL" id="VBZC01000017">
    <property type="protein sequence ID" value="TLS44921.1"/>
    <property type="molecule type" value="Genomic_DNA"/>
</dbReference>
<gene>
    <name evidence="1" type="ORF">FE633_17395</name>
</gene>
<evidence type="ECO:0000313" key="2">
    <source>
        <dbReference type="Proteomes" id="UP000305906"/>
    </source>
</evidence>
<comment type="caution">
    <text evidence="1">The sequence shown here is derived from an EMBL/GenBank/DDBJ whole genome shotgun (WGS) entry which is preliminary data.</text>
</comment>
<dbReference type="AlphaFoldDB" id="A0A5R9FNL0"/>
<evidence type="ECO:0000313" key="1">
    <source>
        <dbReference type="EMBL" id="TLS44921.1"/>
    </source>
</evidence>
<reference evidence="1 2" key="1">
    <citation type="submission" date="2019-05" db="EMBL/GenBank/DDBJ databases">
        <title>Streptomyces sp. NEAU-C151, a novel actinomycete isolated from soil.</title>
        <authorList>
            <person name="Han L."/>
            <person name="Jiang H."/>
        </authorList>
    </citation>
    <scope>NUCLEOTIDE SEQUENCE [LARGE SCALE GENOMIC DNA]</scope>
    <source>
        <strain evidence="1 2">NEAU-C151</strain>
    </source>
</reference>
<protein>
    <submittedName>
        <fullName evidence="1">Uncharacterized protein</fullName>
    </submittedName>
</protein>
<proteinExistence type="predicted"/>
<organism evidence="1 2">
    <name type="scientific">Streptomyces montanus</name>
    <dbReference type="NCBI Taxonomy" id="2580423"/>
    <lineage>
        <taxon>Bacteria</taxon>
        <taxon>Bacillati</taxon>
        <taxon>Actinomycetota</taxon>
        <taxon>Actinomycetes</taxon>
        <taxon>Kitasatosporales</taxon>
        <taxon>Streptomycetaceae</taxon>
        <taxon>Streptomyces</taxon>
    </lineage>
</organism>